<dbReference type="Proteomes" id="UP000012040">
    <property type="component" value="Chromosome"/>
</dbReference>
<feature type="transmembrane region" description="Helical" evidence="14">
    <location>
        <begin position="133"/>
        <end position="157"/>
    </location>
</feature>
<comment type="similarity">
    <text evidence="2 14">Belongs to the UppP family.</text>
</comment>
<sequence length="254" mass="27975">MTFIEVLILSLIEGLTEFIPVSSTGHLILAGALMNIEPTTFTKAFDVIIQFGAILAVVYLYRDRLKWNPIFYRNVILAFIPTAIIGFLVKGHVEALLESTLTVAIFLILGGFVLIGIDSWFKNKPHRDLTPKSSVMIGLFQCIAMIPGVSRSAATIIGGQVAGLSREKAAEFSFILAIPTMGAATSYKLWKIRDIIDSSQAVNLSLGILFSFIFAIFAIKFFISVVNKFGFKYFGYYRIVLGLLVLLGLYTGVL</sequence>
<dbReference type="AlphaFoldDB" id="M4VDB8"/>
<evidence type="ECO:0000256" key="3">
    <source>
        <dbReference type="ARBA" id="ARBA00012374"/>
    </source>
</evidence>
<dbReference type="HOGENOM" id="CLU_060296_2_0_7"/>
<comment type="function">
    <text evidence="14">Catalyzes the dephosphorylation of undecaprenyl diphosphate (UPP). Confers resistance to bacitracin.</text>
</comment>
<evidence type="ECO:0000256" key="11">
    <source>
        <dbReference type="ARBA" id="ARBA00032707"/>
    </source>
</evidence>
<dbReference type="GO" id="GO:0008360">
    <property type="term" value="P:regulation of cell shape"/>
    <property type="evidence" value="ECO:0007669"/>
    <property type="project" value="UniProtKB-KW"/>
</dbReference>
<feature type="transmembrane region" description="Helical" evidence="14">
    <location>
        <begin position="202"/>
        <end position="223"/>
    </location>
</feature>
<feature type="transmembrane region" description="Helical" evidence="14">
    <location>
        <begin position="70"/>
        <end position="89"/>
    </location>
</feature>
<keyword evidence="8 14" id="KW-1133">Transmembrane helix</keyword>
<dbReference type="EMBL" id="CP003537">
    <property type="protein sequence ID" value="AGH96011.1"/>
    <property type="molecule type" value="Genomic_DNA"/>
</dbReference>
<feature type="transmembrane region" description="Helical" evidence="14">
    <location>
        <begin position="235"/>
        <end position="253"/>
    </location>
</feature>
<keyword evidence="5 14" id="KW-1003">Cell membrane</keyword>
<evidence type="ECO:0000256" key="12">
    <source>
        <dbReference type="ARBA" id="ARBA00032932"/>
    </source>
</evidence>
<dbReference type="RefSeq" id="WP_015470501.1">
    <property type="nucleotide sequence ID" value="NC_020813.1"/>
</dbReference>
<comment type="subcellular location">
    <subcellularLocation>
        <location evidence="1 14">Cell membrane</location>
        <topology evidence="1 14">Multi-pass membrane protein</topology>
    </subcellularLocation>
</comment>
<protein>
    <recommendedName>
        <fullName evidence="4 14">Undecaprenyl-diphosphatase</fullName>
        <ecNumber evidence="3 14">3.6.1.27</ecNumber>
    </recommendedName>
    <alternativeName>
        <fullName evidence="12 14">Bacitracin resistance protein</fullName>
    </alternativeName>
    <alternativeName>
        <fullName evidence="11 14">Undecaprenyl pyrophosphate phosphatase</fullName>
    </alternativeName>
</protein>
<dbReference type="GO" id="GO:0050380">
    <property type="term" value="F:undecaprenyl-diphosphatase activity"/>
    <property type="evidence" value="ECO:0007669"/>
    <property type="project" value="UniProtKB-UniRule"/>
</dbReference>
<evidence type="ECO:0000256" key="4">
    <source>
        <dbReference type="ARBA" id="ARBA00021581"/>
    </source>
</evidence>
<dbReference type="OrthoDB" id="5290362at2"/>
<evidence type="ECO:0000313" key="15">
    <source>
        <dbReference type="EMBL" id="AGH96011.1"/>
    </source>
</evidence>
<name>M4VDB8_9BACT</name>
<feature type="transmembrane region" description="Helical" evidence="14">
    <location>
        <begin position="169"/>
        <end position="190"/>
    </location>
</feature>
<evidence type="ECO:0000256" key="8">
    <source>
        <dbReference type="ARBA" id="ARBA00022989"/>
    </source>
</evidence>
<comment type="miscellaneous">
    <text evidence="14">Bacitracin is thought to be involved in the inhibition of peptidoglycan synthesis by sequestering undecaprenyl diphosphate, thereby reducing the pool of lipid carrier available.</text>
</comment>
<keyword evidence="16" id="KW-1185">Reference proteome</keyword>
<keyword evidence="6 14" id="KW-0812">Transmembrane</keyword>
<dbReference type="GO" id="GO:0005886">
    <property type="term" value="C:plasma membrane"/>
    <property type="evidence" value="ECO:0007669"/>
    <property type="project" value="UniProtKB-SubCell"/>
</dbReference>
<evidence type="ECO:0000256" key="9">
    <source>
        <dbReference type="ARBA" id="ARBA00023136"/>
    </source>
</evidence>
<evidence type="ECO:0000256" key="5">
    <source>
        <dbReference type="ARBA" id="ARBA00022475"/>
    </source>
</evidence>
<proteinExistence type="inferred from homology"/>
<dbReference type="PANTHER" id="PTHR30622:SF3">
    <property type="entry name" value="UNDECAPRENYL-DIPHOSPHATASE"/>
    <property type="match status" value="1"/>
</dbReference>
<dbReference type="GO" id="GO:0071555">
    <property type="term" value="P:cell wall organization"/>
    <property type="evidence" value="ECO:0007669"/>
    <property type="project" value="UniProtKB-KW"/>
</dbReference>
<evidence type="ECO:0000313" key="16">
    <source>
        <dbReference type="Proteomes" id="UP000012040"/>
    </source>
</evidence>
<dbReference type="HAMAP" id="MF_01006">
    <property type="entry name" value="Undec_diphosphatase"/>
    <property type="match status" value="1"/>
</dbReference>
<dbReference type="PANTHER" id="PTHR30622">
    <property type="entry name" value="UNDECAPRENYL-DIPHOSPHATASE"/>
    <property type="match status" value="1"/>
</dbReference>
<evidence type="ECO:0000256" key="2">
    <source>
        <dbReference type="ARBA" id="ARBA00010621"/>
    </source>
</evidence>
<keyword evidence="10 14" id="KW-0046">Antibiotic resistance</keyword>
<keyword evidence="14" id="KW-0573">Peptidoglycan synthesis</keyword>
<organism evidence="15 16">
    <name type="scientific">Pseudobdellovibrio exovorus JSS</name>
    <dbReference type="NCBI Taxonomy" id="1184267"/>
    <lineage>
        <taxon>Bacteria</taxon>
        <taxon>Pseudomonadati</taxon>
        <taxon>Bdellovibrionota</taxon>
        <taxon>Bdellovibrionia</taxon>
        <taxon>Bdellovibrionales</taxon>
        <taxon>Pseudobdellovibrionaceae</taxon>
        <taxon>Pseudobdellovibrio</taxon>
    </lineage>
</organism>
<dbReference type="STRING" id="1184267.A11Q_1795"/>
<dbReference type="InterPro" id="IPR003824">
    <property type="entry name" value="UppP"/>
</dbReference>
<keyword evidence="7 14" id="KW-0378">Hydrolase</keyword>
<evidence type="ECO:0000256" key="13">
    <source>
        <dbReference type="ARBA" id="ARBA00047594"/>
    </source>
</evidence>
<keyword evidence="14" id="KW-0961">Cell wall biogenesis/degradation</keyword>
<reference evidence="15 16" key="1">
    <citation type="journal article" date="2013" name="ISME J.">
        <title>By their genes ye shall know them: genomic signatures of predatory bacteria.</title>
        <authorList>
            <person name="Pasternak Z."/>
            <person name="Pietrokovski S."/>
            <person name="Rotem O."/>
            <person name="Gophna U."/>
            <person name="Lurie-Weinberger M.N."/>
            <person name="Jurkevitch E."/>
        </authorList>
    </citation>
    <scope>NUCLEOTIDE SEQUENCE [LARGE SCALE GENOMIC DNA]</scope>
    <source>
        <strain evidence="15 16">JSS</strain>
    </source>
</reference>
<evidence type="ECO:0000256" key="14">
    <source>
        <dbReference type="HAMAP-Rule" id="MF_01006"/>
    </source>
</evidence>
<dbReference type="PATRIC" id="fig|1184267.3.peg.1817"/>
<dbReference type="Pfam" id="PF02673">
    <property type="entry name" value="BacA"/>
    <property type="match status" value="1"/>
</dbReference>
<dbReference type="GO" id="GO:0009252">
    <property type="term" value="P:peptidoglycan biosynthetic process"/>
    <property type="evidence" value="ECO:0007669"/>
    <property type="project" value="UniProtKB-KW"/>
</dbReference>
<evidence type="ECO:0000256" key="6">
    <source>
        <dbReference type="ARBA" id="ARBA00022692"/>
    </source>
</evidence>
<comment type="catalytic activity">
    <reaction evidence="13 14">
        <text>di-trans,octa-cis-undecaprenyl diphosphate + H2O = di-trans,octa-cis-undecaprenyl phosphate + phosphate + H(+)</text>
        <dbReference type="Rhea" id="RHEA:28094"/>
        <dbReference type="ChEBI" id="CHEBI:15377"/>
        <dbReference type="ChEBI" id="CHEBI:15378"/>
        <dbReference type="ChEBI" id="CHEBI:43474"/>
        <dbReference type="ChEBI" id="CHEBI:58405"/>
        <dbReference type="ChEBI" id="CHEBI:60392"/>
        <dbReference type="EC" id="3.6.1.27"/>
    </reaction>
</comment>
<dbReference type="KEGG" id="bex:A11Q_1795"/>
<dbReference type="GO" id="GO:0046677">
    <property type="term" value="P:response to antibiotic"/>
    <property type="evidence" value="ECO:0007669"/>
    <property type="project" value="UniProtKB-UniRule"/>
</dbReference>
<evidence type="ECO:0000256" key="7">
    <source>
        <dbReference type="ARBA" id="ARBA00022801"/>
    </source>
</evidence>
<keyword evidence="14" id="KW-0133">Cell shape</keyword>
<dbReference type="EC" id="3.6.1.27" evidence="3 14"/>
<feature type="transmembrane region" description="Helical" evidence="14">
    <location>
        <begin position="101"/>
        <end position="121"/>
    </location>
</feature>
<keyword evidence="9 14" id="KW-0472">Membrane</keyword>
<evidence type="ECO:0000256" key="1">
    <source>
        <dbReference type="ARBA" id="ARBA00004651"/>
    </source>
</evidence>
<evidence type="ECO:0000256" key="10">
    <source>
        <dbReference type="ARBA" id="ARBA00023251"/>
    </source>
</evidence>
<gene>
    <name evidence="14" type="primary">uppP</name>
    <name evidence="15" type="ORF">A11Q_1795</name>
</gene>
<dbReference type="eggNOG" id="COG1968">
    <property type="taxonomic scope" value="Bacteria"/>
</dbReference>
<feature type="transmembrane region" description="Helical" evidence="14">
    <location>
        <begin position="44"/>
        <end position="61"/>
    </location>
</feature>
<accession>M4VDB8</accession>